<proteinExistence type="predicted"/>
<dbReference type="CDD" id="cd00761">
    <property type="entry name" value="Glyco_tranf_GTA_type"/>
    <property type="match status" value="1"/>
</dbReference>
<accession>A0ABW3P4Z7</accession>
<dbReference type="Gene3D" id="3.90.550.10">
    <property type="entry name" value="Spore Coat Polysaccharide Biosynthesis Protein SpsA, Chain A"/>
    <property type="match status" value="1"/>
</dbReference>
<organism evidence="2 3">
    <name type="scientific">Sphingobium olei</name>
    <dbReference type="NCBI Taxonomy" id="420955"/>
    <lineage>
        <taxon>Bacteria</taxon>
        <taxon>Pseudomonadati</taxon>
        <taxon>Pseudomonadota</taxon>
        <taxon>Alphaproteobacteria</taxon>
        <taxon>Sphingomonadales</taxon>
        <taxon>Sphingomonadaceae</taxon>
        <taxon>Sphingobium</taxon>
    </lineage>
</organism>
<sequence length="317" mass="35340">MTPSSPSDPAVSVVIPTFGRPALLLRAIRSVQAQTRGDFELIVVVDGDDPPTMEALAGVSDPRLRVIVPQEKCGAGGARNLGAAQARGRWVAFLDDDDEWLPEKLEKTLAAAPHERCIITSLIRVVAQHGGRINPTTPYDGRQPIDEWMFDRHSWLRGSEAMIQTSALVFPRALFDELQFVEPHEEWHLCFRAVKRLGYDYVTVREPLVIYYVPVAIASLSNSYRLARTLGWLDANQNLLTPRAYSGFALTAASQVRPEGSRNRAMLRLLRMAFANGAPTPKQLFAFAFIWAVPQERRVRLRALFGRNSYAGTGQSE</sequence>
<comment type="caution">
    <text evidence="2">The sequence shown here is derived from an EMBL/GenBank/DDBJ whole genome shotgun (WGS) entry which is preliminary data.</text>
</comment>
<name>A0ABW3P4Z7_9SPHN</name>
<dbReference type="RefSeq" id="WP_380914316.1">
    <property type="nucleotide sequence ID" value="NZ_JBHTLS010000134.1"/>
</dbReference>
<reference evidence="3" key="1">
    <citation type="journal article" date="2019" name="Int. J. Syst. Evol. Microbiol.">
        <title>The Global Catalogue of Microorganisms (GCM) 10K type strain sequencing project: providing services to taxonomists for standard genome sequencing and annotation.</title>
        <authorList>
            <consortium name="The Broad Institute Genomics Platform"/>
            <consortium name="The Broad Institute Genome Sequencing Center for Infectious Disease"/>
            <person name="Wu L."/>
            <person name="Ma J."/>
        </authorList>
    </citation>
    <scope>NUCLEOTIDE SEQUENCE [LARGE SCALE GENOMIC DNA]</scope>
    <source>
        <strain evidence="3">CCUG 54329</strain>
    </source>
</reference>
<dbReference type="PANTHER" id="PTHR43685">
    <property type="entry name" value="GLYCOSYLTRANSFERASE"/>
    <property type="match status" value="1"/>
</dbReference>
<evidence type="ECO:0000259" key="1">
    <source>
        <dbReference type="Pfam" id="PF00535"/>
    </source>
</evidence>
<dbReference type="EMBL" id="JBHTLS010000134">
    <property type="protein sequence ID" value="MFD1107084.1"/>
    <property type="molecule type" value="Genomic_DNA"/>
</dbReference>
<gene>
    <name evidence="2" type="ORF">ACFQ24_19645</name>
</gene>
<dbReference type="Proteomes" id="UP001597203">
    <property type="component" value="Unassembled WGS sequence"/>
</dbReference>
<evidence type="ECO:0000313" key="3">
    <source>
        <dbReference type="Proteomes" id="UP001597203"/>
    </source>
</evidence>
<evidence type="ECO:0000313" key="2">
    <source>
        <dbReference type="EMBL" id="MFD1107084.1"/>
    </source>
</evidence>
<dbReference type="InterPro" id="IPR001173">
    <property type="entry name" value="Glyco_trans_2-like"/>
</dbReference>
<dbReference type="SUPFAM" id="SSF53448">
    <property type="entry name" value="Nucleotide-diphospho-sugar transferases"/>
    <property type="match status" value="1"/>
</dbReference>
<dbReference type="PANTHER" id="PTHR43685:SF2">
    <property type="entry name" value="GLYCOSYLTRANSFERASE 2-LIKE DOMAIN-CONTAINING PROTEIN"/>
    <property type="match status" value="1"/>
</dbReference>
<feature type="domain" description="Glycosyltransferase 2-like" evidence="1">
    <location>
        <begin position="12"/>
        <end position="142"/>
    </location>
</feature>
<dbReference type="Pfam" id="PF00535">
    <property type="entry name" value="Glycos_transf_2"/>
    <property type="match status" value="1"/>
</dbReference>
<dbReference type="InterPro" id="IPR029044">
    <property type="entry name" value="Nucleotide-diphossugar_trans"/>
</dbReference>
<protein>
    <submittedName>
        <fullName evidence="2">Glycosyltransferase family 2 protein</fullName>
    </submittedName>
</protein>
<dbReference type="InterPro" id="IPR050834">
    <property type="entry name" value="Glycosyltransf_2"/>
</dbReference>
<keyword evidence="3" id="KW-1185">Reference proteome</keyword>